<dbReference type="InterPro" id="IPR020846">
    <property type="entry name" value="MFS_dom"/>
</dbReference>
<dbReference type="PANTHER" id="PTHR48022:SF83">
    <property type="entry name" value="MAJOR FACILITATOR SUPERFAMILY (MFS) PROFILE DOMAIN-CONTAINING PROTEIN"/>
    <property type="match status" value="1"/>
</dbReference>
<dbReference type="NCBIfam" id="TIGR00879">
    <property type="entry name" value="SP"/>
    <property type="match status" value="1"/>
</dbReference>
<feature type="transmembrane region" description="Helical" evidence="9">
    <location>
        <begin position="164"/>
        <end position="185"/>
    </location>
</feature>
<dbReference type="InterPro" id="IPR036259">
    <property type="entry name" value="MFS_trans_sf"/>
</dbReference>
<evidence type="ECO:0000256" key="3">
    <source>
        <dbReference type="ARBA" id="ARBA00022448"/>
    </source>
</evidence>
<feature type="transmembrane region" description="Helical" evidence="9">
    <location>
        <begin position="431"/>
        <end position="449"/>
    </location>
</feature>
<feature type="transmembrane region" description="Helical" evidence="9">
    <location>
        <begin position="139"/>
        <end position="158"/>
    </location>
</feature>
<reference evidence="11" key="2">
    <citation type="submission" date="2020-02" db="EMBL/GenBank/DDBJ databases">
        <authorList>
            <person name="Gilchrist C.L.M."/>
            <person name="Chooi Y.-H."/>
        </authorList>
    </citation>
    <scope>NUCLEOTIDE SEQUENCE</scope>
    <source>
        <strain evidence="11">MST-FP2251</strain>
    </source>
</reference>
<protein>
    <recommendedName>
        <fullName evidence="10">Major facilitator superfamily (MFS) profile domain-containing protein</fullName>
    </recommendedName>
</protein>
<dbReference type="SUPFAM" id="SSF103473">
    <property type="entry name" value="MFS general substrate transporter"/>
    <property type="match status" value="1"/>
</dbReference>
<dbReference type="FunFam" id="1.20.1250.20:FF:000078">
    <property type="entry name" value="MFS maltose transporter, putative"/>
    <property type="match status" value="1"/>
</dbReference>
<feature type="domain" description="Major facilitator superfamily (MFS) profile" evidence="10">
    <location>
        <begin position="62"/>
        <end position="488"/>
    </location>
</feature>
<organism evidence="11 12">
    <name type="scientific">Aspergillus nanangensis</name>
    <dbReference type="NCBI Taxonomy" id="2582783"/>
    <lineage>
        <taxon>Eukaryota</taxon>
        <taxon>Fungi</taxon>
        <taxon>Dikarya</taxon>
        <taxon>Ascomycota</taxon>
        <taxon>Pezizomycotina</taxon>
        <taxon>Eurotiomycetes</taxon>
        <taxon>Eurotiomycetidae</taxon>
        <taxon>Eurotiales</taxon>
        <taxon>Aspergillaceae</taxon>
        <taxon>Aspergillus</taxon>
        <taxon>Aspergillus subgen. Circumdati</taxon>
    </lineage>
</organism>
<feature type="transmembrane region" description="Helical" evidence="9">
    <location>
        <begin position="108"/>
        <end position="127"/>
    </location>
</feature>
<comment type="subcellular location">
    <subcellularLocation>
        <location evidence="1">Membrane</location>
        <topology evidence="1">Multi-pass membrane protein</topology>
    </subcellularLocation>
</comment>
<keyword evidence="12" id="KW-1185">Reference proteome</keyword>
<dbReference type="InterPro" id="IPR005828">
    <property type="entry name" value="MFS_sugar_transport-like"/>
</dbReference>
<dbReference type="Pfam" id="PF00083">
    <property type="entry name" value="Sugar_tr"/>
    <property type="match status" value="1"/>
</dbReference>
<dbReference type="PROSITE" id="PS00217">
    <property type="entry name" value="SUGAR_TRANSPORT_2"/>
    <property type="match status" value="1"/>
</dbReference>
<dbReference type="PROSITE" id="PS50850">
    <property type="entry name" value="MFS"/>
    <property type="match status" value="1"/>
</dbReference>
<evidence type="ECO:0000256" key="4">
    <source>
        <dbReference type="ARBA" id="ARBA00022692"/>
    </source>
</evidence>
<reference evidence="11" key="1">
    <citation type="journal article" date="2019" name="Beilstein J. Org. Chem.">
        <title>Nanangenines: drimane sesquiterpenoids as the dominant metabolite cohort of a novel Australian fungus, Aspergillus nanangensis.</title>
        <authorList>
            <person name="Lacey H.J."/>
            <person name="Gilchrist C.L.M."/>
            <person name="Crombie A."/>
            <person name="Kalaitzis J.A."/>
            <person name="Vuong D."/>
            <person name="Rutledge P.J."/>
            <person name="Turner P."/>
            <person name="Pitt J.I."/>
            <person name="Lacey E."/>
            <person name="Chooi Y.H."/>
            <person name="Piggott A.M."/>
        </authorList>
    </citation>
    <scope>NUCLEOTIDE SEQUENCE</scope>
    <source>
        <strain evidence="11">MST-FP2251</strain>
    </source>
</reference>
<evidence type="ECO:0000256" key="7">
    <source>
        <dbReference type="RuleBase" id="RU003346"/>
    </source>
</evidence>
<feature type="transmembrane region" description="Helical" evidence="9">
    <location>
        <begin position="461"/>
        <end position="482"/>
    </location>
</feature>
<keyword evidence="4 9" id="KW-0812">Transmembrane</keyword>
<keyword evidence="3 7" id="KW-0813">Transport</keyword>
<evidence type="ECO:0000256" key="5">
    <source>
        <dbReference type="ARBA" id="ARBA00022989"/>
    </source>
</evidence>
<dbReference type="InterPro" id="IPR005829">
    <property type="entry name" value="Sugar_transporter_CS"/>
</dbReference>
<sequence>MDSEKKEEIHSTHAENIAAEEPDIGEDKSWEALVDEAYAAHLREHEMSLLDALKLFRWAVLWSLIPSIAIVMEGYDTYLITSFFGYPAFKAQFGQEHPGKGYQVAGPWQSALGAGGNIGCFFGALINGYLIDRLGFKKLFILGQILMCGFIFISFFGRTVALQVVGQVLCGIPWGIFATLGPAYISELCPMALRPRLTACVNMFFVMGEWSYRIPYAIQWVWPVPLAILGCFMPESPWWHVRRGEYDAALGVINRIMAAPDSEKARQTVAMMVHTNKMESSIEQGSFAECFQGINARRTEISCMALGGQVLAGIAFAYSPTYFFEQAGLDPSNTYALGLGGAALALVGTAISTILMHYLGRRIMYVGGMGLISLTLLVIGCLTTAVDSNPTVQWAQSVLCIVWLFIFSVTIGPMSWVVPTEVSSTRLRSKTVVLARNSYYVLTIIAHSIEPYMMNPTAWNWRGYTAFFWFGSAFLTFIWSYFRLPETKGRTFEELDIIFAARTPSRQFRQFQVDAYARD</sequence>
<evidence type="ECO:0000256" key="8">
    <source>
        <dbReference type="SAM" id="MobiDB-lite"/>
    </source>
</evidence>
<dbReference type="GO" id="GO:0016020">
    <property type="term" value="C:membrane"/>
    <property type="evidence" value="ECO:0007669"/>
    <property type="project" value="UniProtKB-SubCell"/>
</dbReference>
<feature type="region of interest" description="Disordered" evidence="8">
    <location>
        <begin position="1"/>
        <end position="21"/>
    </location>
</feature>
<evidence type="ECO:0000313" key="12">
    <source>
        <dbReference type="Proteomes" id="UP001194746"/>
    </source>
</evidence>
<dbReference type="PANTHER" id="PTHR48022">
    <property type="entry name" value="PLASTIDIC GLUCOSE TRANSPORTER 4"/>
    <property type="match status" value="1"/>
</dbReference>
<dbReference type="GO" id="GO:0005351">
    <property type="term" value="F:carbohydrate:proton symporter activity"/>
    <property type="evidence" value="ECO:0007669"/>
    <property type="project" value="TreeGrafter"/>
</dbReference>
<evidence type="ECO:0000256" key="9">
    <source>
        <dbReference type="SAM" id="Phobius"/>
    </source>
</evidence>
<dbReference type="Gene3D" id="1.20.1250.20">
    <property type="entry name" value="MFS general substrate transporter like domains"/>
    <property type="match status" value="1"/>
</dbReference>
<dbReference type="Proteomes" id="UP001194746">
    <property type="component" value="Unassembled WGS sequence"/>
</dbReference>
<feature type="transmembrane region" description="Helical" evidence="9">
    <location>
        <begin position="363"/>
        <end position="386"/>
    </location>
</feature>
<dbReference type="InterPro" id="IPR050360">
    <property type="entry name" value="MFS_Sugar_Transporters"/>
</dbReference>
<comment type="similarity">
    <text evidence="2 7">Belongs to the major facilitator superfamily. Sugar transporter (TC 2.A.1.1) family.</text>
</comment>
<dbReference type="InterPro" id="IPR003663">
    <property type="entry name" value="Sugar/inositol_transpt"/>
</dbReference>
<name>A0AAD4CBZ1_ASPNN</name>
<feature type="transmembrane region" description="Helical" evidence="9">
    <location>
        <begin position="335"/>
        <end position="356"/>
    </location>
</feature>
<evidence type="ECO:0000256" key="2">
    <source>
        <dbReference type="ARBA" id="ARBA00010992"/>
    </source>
</evidence>
<evidence type="ECO:0000256" key="1">
    <source>
        <dbReference type="ARBA" id="ARBA00004141"/>
    </source>
</evidence>
<feature type="compositionally biased region" description="Basic and acidic residues" evidence="8">
    <location>
        <begin position="1"/>
        <end position="13"/>
    </location>
</feature>
<evidence type="ECO:0000256" key="6">
    <source>
        <dbReference type="ARBA" id="ARBA00023136"/>
    </source>
</evidence>
<feature type="transmembrane region" description="Helical" evidence="9">
    <location>
        <begin position="55"/>
        <end position="75"/>
    </location>
</feature>
<accession>A0AAD4CBZ1</accession>
<comment type="caution">
    <text evidence="11">The sequence shown here is derived from an EMBL/GenBank/DDBJ whole genome shotgun (WGS) entry which is preliminary data.</text>
</comment>
<keyword evidence="6 9" id="KW-0472">Membrane</keyword>
<evidence type="ECO:0000313" key="11">
    <source>
        <dbReference type="EMBL" id="KAF9883651.1"/>
    </source>
</evidence>
<feature type="transmembrane region" description="Helical" evidence="9">
    <location>
        <begin position="392"/>
        <end position="419"/>
    </location>
</feature>
<dbReference type="EMBL" id="VCAU01000154">
    <property type="protein sequence ID" value="KAF9883651.1"/>
    <property type="molecule type" value="Genomic_DNA"/>
</dbReference>
<dbReference type="PRINTS" id="PR00171">
    <property type="entry name" value="SUGRTRNSPORT"/>
</dbReference>
<proteinExistence type="inferred from homology"/>
<evidence type="ECO:0000259" key="10">
    <source>
        <dbReference type="PROSITE" id="PS50850"/>
    </source>
</evidence>
<keyword evidence="5 9" id="KW-1133">Transmembrane helix</keyword>
<gene>
    <name evidence="11" type="ORF">FE257_003085</name>
</gene>
<dbReference type="AlphaFoldDB" id="A0AAD4CBZ1"/>
<feature type="transmembrane region" description="Helical" evidence="9">
    <location>
        <begin position="301"/>
        <end position="323"/>
    </location>
</feature>